<protein>
    <recommendedName>
        <fullName evidence="1">RNA-directed DNA polymerase</fullName>
        <ecNumber evidence="1">2.7.7.49</ecNumber>
    </recommendedName>
</protein>
<dbReference type="GO" id="GO:0004519">
    <property type="term" value="F:endonuclease activity"/>
    <property type="evidence" value="ECO:0007669"/>
    <property type="project" value="UniProtKB-KW"/>
</dbReference>
<comment type="caution">
    <text evidence="11">The sequence shown here is derived from an EMBL/GenBank/DDBJ whole genome shotgun (WGS) entry which is preliminary data.</text>
</comment>
<keyword evidence="3" id="KW-0548">Nucleotidyltransferase</keyword>
<feature type="compositionally biased region" description="Polar residues" evidence="8">
    <location>
        <begin position="1"/>
        <end position="13"/>
    </location>
</feature>
<dbReference type="SMART" id="SM00343">
    <property type="entry name" value="ZnF_C2HC"/>
    <property type="match status" value="1"/>
</dbReference>
<dbReference type="InterPro" id="IPR043128">
    <property type="entry name" value="Rev_trsase/Diguanyl_cyclase"/>
</dbReference>
<keyword evidence="2" id="KW-0808">Transferase</keyword>
<evidence type="ECO:0000259" key="9">
    <source>
        <dbReference type="PROSITE" id="PS50013"/>
    </source>
</evidence>
<dbReference type="GO" id="GO:0016787">
    <property type="term" value="F:hydrolase activity"/>
    <property type="evidence" value="ECO:0007669"/>
    <property type="project" value="UniProtKB-KW"/>
</dbReference>
<dbReference type="InterPro" id="IPR041373">
    <property type="entry name" value="RT_RNaseH"/>
</dbReference>
<dbReference type="FunFam" id="3.30.70.270:FF:000020">
    <property type="entry name" value="Transposon Tf2-6 polyprotein-like Protein"/>
    <property type="match status" value="1"/>
</dbReference>
<dbReference type="Proteomes" id="UP000288805">
    <property type="component" value="Unassembled WGS sequence"/>
</dbReference>
<dbReference type="PROSITE" id="PS50013">
    <property type="entry name" value="CHROMO_2"/>
    <property type="match status" value="1"/>
</dbReference>
<dbReference type="InterPro" id="IPR036875">
    <property type="entry name" value="Znf_CCHC_sf"/>
</dbReference>
<dbReference type="InterPro" id="IPR041588">
    <property type="entry name" value="Integrase_H2C2"/>
</dbReference>
<feature type="compositionally biased region" description="Low complexity" evidence="8">
    <location>
        <begin position="14"/>
        <end position="32"/>
    </location>
</feature>
<dbReference type="EMBL" id="QGNW01001681">
    <property type="protein sequence ID" value="RVW33358.1"/>
    <property type="molecule type" value="Genomic_DNA"/>
</dbReference>
<dbReference type="InterPro" id="IPR056924">
    <property type="entry name" value="SH3_Tf2-1"/>
</dbReference>
<dbReference type="Gene3D" id="2.40.70.10">
    <property type="entry name" value="Acid Proteases"/>
    <property type="match status" value="1"/>
</dbReference>
<evidence type="ECO:0000256" key="7">
    <source>
        <dbReference type="ARBA" id="ARBA00022918"/>
    </source>
</evidence>
<dbReference type="Gene3D" id="4.10.60.10">
    <property type="entry name" value="Zinc finger, CCHC-type"/>
    <property type="match status" value="1"/>
</dbReference>
<dbReference type="PANTHER" id="PTHR35046:SF9">
    <property type="entry name" value="RNA-DIRECTED DNA POLYMERASE"/>
    <property type="match status" value="1"/>
</dbReference>
<feature type="compositionally biased region" description="Basic residues" evidence="8">
    <location>
        <begin position="106"/>
        <end position="119"/>
    </location>
</feature>
<evidence type="ECO:0000256" key="5">
    <source>
        <dbReference type="ARBA" id="ARBA00022759"/>
    </source>
</evidence>
<dbReference type="Pfam" id="PF17921">
    <property type="entry name" value="Integrase_H2C2"/>
    <property type="match status" value="1"/>
</dbReference>
<feature type="compositionally biased region" description="Acidic residues" evidence="8">
    <location>
        <begin position="83"/>
        <end position="101"/>
    </location>
</feature>
<sequence length="1509" mass="174921">MPVTRSGNSYAMANTQNTNDQNPNNQNTNQPQLQHQIDQISTVLEQITHRLDVMDERYAREEYGPFNRRGRRAVRDGERLDESDGDAGENDEEEENQEFENNEPRTRRHRQNFHRGHAGHRVAYQPLDELTKRMRVDVPDFFGKLEPNAFEDWLTAIEDYFDWFDVSEDRKVRYVRMKLKGHARAWWGSVEEQLRRTRRPTVSNWAEMKERLKEKYLPIDYEQMMFEEMLQLRQGSLSVDQFTDRFHELTVRSKIVETEQQTLARYRTGLRSELRKEMWTARLINVEEAYQMALRIEKQMGLSFGRKMSSMDSRQERVTTPSFQKPPLLKDQSKGTASGDQKGKAKVTSEGPQCYKCKGFGHYAVVCPTRDKKLAFICEKELLMVDDVEDADGEETEEDNHSEEEHLGASTLPICVIQRVLTGTKREFQANPEWLRTNIFHTRMEHNGRALNVIIDNGSGMNVVSETAVERLGLKTENHPTPYRISWVNEANSVLVKQRCLVKFSLGKKYIDEAWCDVIPMTVCHMLLGRPWLYDRKVLYDGYANTYSFTFKGKKFVLDPLQISEFEARKEAVPFLMMRQFSRVLHEVDMLLMVIKREVKQVDGNIPTEFTAMLEEFQDIMPGEMPNQLPPMREVQHAIDLIPGSTLPNLPHYRMSPAENEELSRQIQQLLDKGFIQESLSPCAVPVLLIPKKDGSWRMCVDSRAINKITVKYRFPIPRLDDMLDLLCGSSIFTKIDLRSGYHQIRIRSGDEWKTTFKTKDGLFEWLVMPFGLTNAPSTFMRVMTQVLKPFLGKFVVVYFDDILIFSQSLQDHLSHVEQVLKVLRAEQLYINRDKCSFMKKSVKFLGFIISDEGVEADPAKVQAIQNWPTPQNFSEVRSFHGLATFYRRFIRSFSTIMAPITECLKGKKFLWSTAAAKAFSEIKKRMGQAPVLKLPDFSKIFEVACDASHVGIGGVLSQEGHPIAFFSEKLNDTRRRYSVYDMEFYALIQTLKHWRPYLIHREFILYTDHDSLKHLHSQNKLNARHARWMDYLQQFEFVIRHKSGAENKVADALSRRPHLLHVFSTNVAGFENLKIEYANDEDFGKIWSDLSTYQHTSSNDYLLRNGFLFYKSRLCVPRGSFREFLITELHGGGLAGHFGQDKTFAIVADRFYWPRMRRDVHTVVDRCRICQLNKGTKQQAGLYSPLPIPDKPWQHISMDFVLGLPRTLRQHDSIMVVVDRFFQDVPFYSLDVKFVSYFWKTLWTKMGTKLMFSSAFHPQTDGQTEAALHSKWCMGSDLALHLMLIHCHCPPRPSEAALDFSSYMRDIHEECKRRLTIHTNSYAASANAKRKDRQFNEGDMVLVRLRLERFPPGSFTKLHARRAGPFRVIKKLGTNAYVIELPSKFGISPVFNIEDLTEFKGDVDENSAIPLPEATPVLRVPASTAPRDEIAAILDHQFVTTRRGGYYKFLVQWKNRPNSDSVWLQASEVQRLHPHLFEAYIRENLPESSSSGEPAIDANLQIRGKDIP</sequence>
<feature type="domain" description="Reverse transcriptase" evidence="10">
    <location>
        <begin position="671"/>
        <end position="850"/>
    </location>
</feature>
<organism evidence="11 12">
    <name type="scientific">Vitis vinifera</name>
    <name type="common">Grape</name>
    <dbReference type="NCBI Taxonomy" id="29760"/>
    <lineage>
        <taxon>Eukaryota</taxon>
        <taxon>Viridiplantae</taxon>
        <taxon>Streptophyta</taxon>
        <taxon>Embryophyta</taxon>
        <taxon>Tracheophyta</taxon>
        <taxon>Spermatophyta</taxon>
        <taxon>Magnoliopsida</taxon>
        <taxon>eudicotyledons</taxon>
        <taxon>Gunneridae</taxon>
        <taxon>Pentapetalae</taxon>
        <taxon>rosids</taxon>
        <taxon>Vitales</taxon>
        <taxon>Vitaceae</taxon>
        <taxon>Viteae</taxon>
        <taxon>Vitis</taxon>
    </lineage>
</organism>
<dbReference type="GO" id="GO:0003676">
    <property type="term" value="F:nucleic acid binding"/>
    <property type="evidence" value="ECO:0007669"/>
    <property type="project" value="InterPro"/>
</dbReference>
<dbReference type="Gene3D" id="3.10.10.10">
    <property type="entry name" value="HIV Type 1 Reverse Transcriptase, subunit A, domain 1"/>
    <property type="match status" value="1"/>
</dbReference>
<dbReference type="SUPFAM" id="SSF53098">
    <property type="entry name" value="Ribonuclease H-like"/>
    <property type="match status" value="1"/>
</dbReference>
<dbReference type="Pfam" id="PF24626">
    <property type="entry name" value="SH3_Tf2-1"/>
    <property type="match status" value="1"/>
</dbReference>
<dbReference type="InterPro" id="IPR005162">
    <property type="entry name" value="Retrotrans_gag_dom"/>
</dbReference>
<evidence type="ECO:0000256" key="1">
    <source>
        <dbReference type="ARBA" id="ARBA00012493"/>
    </source>
</evidence>
<dbReference type="InterPro" id="IPR000477">
    <property type="entry name" value="RT_dom"/>
</dbReference>
<keyword evidence="4" id="KW-0540">Nuclease</keyword>
<dbReference type="SUPFAM" id="SSF57756">
    <property type="entry name" value="Retrovirus zinc finger-like domains"/>
    <property type="match status" value="1"/>
</dbReference>
<evidence type="ECO:0000256" key="3">
    <source>
        <dbReference type="ARBA" id="ARBA00022695"/>
    </source>
</evidence>
<evidence type="ECO:0000259" key="10">
    <source>
        <dbReference type="PROSITE" id="PS50878"/>
    </source>
</evidence>
<evidence type="ECO:0000313" key="11">
    <source>
        <dbReference type="EMBL" id="RVW33358.1"/>
    </source>
</evidence>
<dbReference type="InterPro" id="IPR021109">
    <property type="entry name" value="Peptidase_aspartic_dom_sf"/>
</dbReference>
<dbReference type="GO" id="GO:0008270">
    <property type="term" value="F:zinc ion binding"/>
    <property type="evidence" value="ECO:0007669"/>
    <property type="project" value="InterPro"/>
</dbReference>
<dbReference type="Pfam" id="PF03732">
    <property type="entry name" value="Retrotrans_gag"/>
    <property type="match status" value="1"/>
</dbReference>
<dbReference type="SUPFAM" id="SSF56672">
    <property type="entry name" value="DNA/RNA polymerases"/>
    <property type="match status" value="1"/>
</dbReference>
<gene>
    <name evidence="11" type="primary">TY3B-G_378</name>
    <name evidence="11" type="ORF">CK203_111406</name>
</gene>
<feature type="region of interest" description="Disordered" evidence="8">
    <location>
        <begin position="1"/>
        <end position="32"/>
    </location>
</feature>
<keyword evidence="6" id="KW-0378">Hydrolase</keyword>
<dbReference type="SUPFAM" id="SSF54160">
    <property type="entry name" value="Chromo domain-like"/>
    <property type="match status" value="1"/>
</dbReference>
<dbReference type="Gene3D" id="3.30.70.270">
    <property type="match status" value="2"/>
</dbReference>
<name>A0A438DD48_VITVI</name>
<accession>A0A438DD48</accession>
<evidence type="ECO:0000256" key="2">
    <source>
        <dbReference type="ARBA" id="ARBA00022679"/>
    </source>
</evidence>
<evidence type="ECO:0000256" key="6">
    <source>
        <dbReference type="ARBA" id="ARBA00022801"/>
    </source>
</evidence>
<dbReference type="InterPro" id="IPR012337">
    <property type="entry name" value="RNaseH-like_sf"/>
</dbReference>
<evidence type="ECO:0000313" key="12">
    <source>
        <dbReference type="Proteomes" id="UP000288805"/>
    </source>
</evidence>
<dbReference type="Pfam" id="PF13650">
    <property type="entry name" value="Asp_protease_2"/>
    <property type="match status" value="1"/>
</dbReference>
<feature type="region of interest" description="Disordered" evidence="8">
    <location>
        <begin position="74"/>
        <end position="119"/>
    </location>
</feature>
<evidence type="ECO:0000256" key="4">
    <source>
        <dbReference type="ARBA" id="ARBA00022722"/>
    </source>
</evidence>
<feature type="region of interest" description="Disordered" evidence="8">
    <location>
        <begin position="1487"/>
        <end position="1509"/>
    </location>
</feature>
<dbReference type="GO" id="GO:0003964">
    <property type="term" value="F:RNA-directed DNA polymerase activity"/>
    <property type="evidence" value="ECO:0007669"/>
    <property type="project" value="UniProtKB-KW"/>
</dbReference>
<dbReference type="InterPro" id="IPR043502">
    <property type="entry name" value="DNA/RNA_pol_sf"/>
</dbReference>
<dbReference type="Pfam" id="PF00078">
    <property type="entry name" value="RVT_1"/>
    <property type="match status" value="1"/>
</dbReference>
<dbReference type="Pfam" id="PF17917">
    <property type="entry name" value="RT_RNaseH"/>
    <property type="match status" value="1"/>
</dbReference>
<dbReference type="EC" id="2.7.7.49" evidence="1"/>
<dbReference type="CDD" id="cd00303">
    <property type="entry name" value="retropepsin_like"/>
    <property type="match status" value="1"/>
</dbReference>
<dbReference type="FunFam" id="1.10.340.70:FF:000001">
    <property type="entry name" value="Retrovirus-related Pol polyprotein from transposon gypsy-like Protein"/>
    <property type="match status" value="1"/>
</dbReference>
<dbReference type="PROSITE" id="PS50878">
    <property type="entry name" value="RT_POL"/>
    <property type="match status" value="1"/>
</dbReference>
<feature type="domain" description="Chromo" evidence="9">
    <location>
        <begin position="1429"/>
        <end position="1493"/>
    </location>
</feature>
<evidence type="ECO:0000256" key="8">
    <source>
        <dbReference type="SAM" id="MobiDB-lite"/>
    </source>
</evidence>
<dbReference type="Gene3D" id="2.40.50.40">
    <property type="match status" value="1"/>
</dbReference>
<dbReference type="CDD" id="cd01647">
    <property type="entry name" value="RT_LTR"/>
    <property type="match status" value="1"/>
</dbReference>
<dbReference type="InterPro" id="IPR001878">
    <property type="entry name" value="Znf_CCHC"/>
</dbReference>
<dbReference type="SUPFAM" id="SSF50630">
    <property type="entry name" value="Acid proteases"/>
    <property type="match status" value="1"/>
</dbReference>
<keyword evidence="7" id="KW-0695">RNA-directed DNA polymerase</keyword>
<reference evidence="11 12" key="1">
    <citation type="journal article" date="2018" name="PLoS Genet.">
        <title>Population sequencing reveals clonal diversity and ancestral inbreeding in the grapevine cultivar Chardonnay.</title>
        <authorList>
            <person name="Roach M.J."/>
            <person name="Johnson D.L."/>
            <person name="Bohlmann J."/>
            <person name="van Vuuren H.J."/>
            <person name="Jones S.J."/>
            <person name="Pretorius I.S."/>
            <person name="Schmidt S.A."/>
            <person name="Borneman A.R."/>
        </authorList>
    </citation>
    <scope>NUCLEOTIDE SEQUENCE [LARGE SCALE GENOMIC DNA]</scope>
    <source>
        <strain evidence="12">cv. Chardonnay</strain>
        <tissue evidence="11">Leaf</tissue>
    </source>
</reference>
<keyword evidence="5" id="KW-0255">Endonuclease</keyword>
<dbReference type="PANTHER" id="PTHR35046">
    <property type="entry name" value="ZINC KNUCKLE (CCHC-TYPE) FAMILY PROTEIN"/>
    <property type="match status" value="1"/>
</dbReference>
<dbReference type="InterPro" id="IPR016197">
    <property type="entry name" value="Chromo-like_dom_sf"/>
</dbReference>
<dbReference type="CDD" id="cd09274">
    <property type="entry name" value="RNase_HI_RT_Ty3"/>
    <property type="match status" value="1"/>
</dbReference>
<proteinExistence type="predicted"/>
<dbReference type="Gene3D" id="1.10.340.70">
    <property type="match status" value="1"/>
</dbReference>
<dbReference type="InterPro" id="IPR000953">
    <property type="entry name" value="Chromo/chromo_shadow_dom"/>
</dbReference>
<feature type="region of interest" description="Disordered" evidence="8">
    <location>
        <begin position="307"/>
        <end position="350"/>
    </location>
</feature>